<dbReference type="GO" id="GO:0005886">
    <property type="term" value="C:plasma membrane"/>
    <property type="evidence" value="ECO:0007669"/>
    <property type="project" value="TreeGrafter"/>
</dbReference>
<keyword evidence="2" id="KW-1133">Transmembrane helix</keyword>
<sequence>MSAASRRQILFFWDPSQSGARIVFAGMALTVPEALSRVEELLAQLRVEAEAEAETAAPPSPEGRCPRLPSNLSRNTEVVLSPVESNERFDQPSNELNKPCMRSMHGGSRASLTPSSGAKMERFVTQNTEADGPFPPHPRLRELLNEARLGMPLRRMFSQLHSPGSANCVQNSWRAWRASLWEEAAGWLASLMILADLVIMPVGAFVPLLGQLLSVVLMCFWCLNLLIFFCRSRCRRLAKAQVGWLVLEVIGLALLVIDVTSGLDSRVMLRGPQALRALLLPKYLRKITATRRVKACLCQCSREVSAMWNILLLLLVGLLCLHWLTALWYSLGTRPRGWAAHHDLESFSLLQKYEAALEFGLSRLHPSRLATNLKLKTQPEKVLAVFATFAALVLGGIFTSLVTNDLSDIRRKQRTKQEAEQQLQEFLLAYPVHHRLEAALTKYLAKWNSRQRAVSKNQVASHFPDFLFQELCQEAFTPLLSKHHFFLWLRESFTAFSKDLCASLQDRHMMPQELLFAAGSSCNAMVWVAHGQVKYTEGKDFCTSEDLKGFFSMIPKVGVASISDVKMLNAGDWMCEACLWTPWQYQGQAVAAGGTLLCLDHETVVSLGLKHMEVTADLANYARQFLAALLEEPSDFTSVIYEPLTPQA</sequence>
<evidence type="ECO:0000256" key="1">
    <source>
        <dbReference type="SAM" id="MobiDB-lite"/>
    </source>
</evidence>
<reference evidence="3" key="1">
    <citation type="submission" date="2023-08" db="EMBL/GenBank/DDBJ databases">
        <authorList>
            <person name="Chen Y."/>
            <person name="Shah S."/>
            <person name="Dougan E. K."/>
            <person name="Thang M."/>
            <person name="Chan C."/>
        </authorList>
    </citation>
    <scope>NUCLEOTIDE SEQUENCE</scope>
</reference>
<dbReference type="SUPFAM" id="SSF51206">
    <property type="entry name" value="cAMP-binding domain-like"/>
    <property type="match status" value="1"/>
</dbReference>
<dbReference type="PANTHER" id="PTHR10217:SF435">
    <property type="entry name" value="POTASSIUM VOLTAGE-GATED CHANNEL PROTEIN EAG"/>
    <property type="match status" value="1"/>
</dbReference>
<keyword evidence="2" id="KW-0472">Membrane</keyword>
<gene>
    <name evidence="3" type="ORF">EVOR1521_LOCUS8469</name>
</gene>
<dbReference type="GO" id="GO:0005249">
    <property type="term" value="F:voltage-gated potassium channel activity"/>
    <property type="evidence" value="ECO:0007669"/>
    <property type="project" value="TreeGrafter"/>
</dbReference>
<dbReference type="Proteomes" id="UP001178507">
    <property type="component" value="Unassembled WGS sequence"/>
</dbReference>
<feature type="transmembrane region" description="Helical" evidence="2">
    <location>
        <begin position="242"/>
        <end position="263"/>
    </location>
</feature>
<proteinExistence type="predicted"/>
<evidence type="ECO:0000256" key="2">
    <source>
        <dbReference type="SAM" id="Phobius"/>
    </source>
</evidence>
<feature type="transmembrane region" description="Helical" evidence="2">
    <location>
        <begin position="310"/>
        <end position="331"/>
    </location>
</feature>
<evidence type="ECO:0000313" key="3">
    <source>
        <dbReference type="EMBL" id="CAJ1380557.1"/>
    </source>
</evidence>
<evidence type="ECO:0000313" key="4">
    <source>
        <dbReference type="Proteomes" id="UP001178507"/>
    </source>
</evidence>
<name>A0AA36I4F3_9DINO</name>
<protein>
    <submittedName>
        <fullName evidence="3">Uncharacterized protein</fullName>
    </submittedName>
</protein>
<comment type="caution">
    <text evidence="3">The sequence shown here is derived from an EMBL/GenBank/DDBJ whole genome shotgun (WGS) entry which is preliminary data.</text>
</comment>
<feature type="transmembrane region" description="Helical" evidence="2">
    <location>
        <begin position="212"/>
        <end position="230"/>
    </location>
</feature>
<dbReference type="Gene3D" id="2.60.120.10">
    <property type="entry name" value="Jelly Rolls"/>
    <property type="match status" value="1"/>
</dbReference>
<accession>A0AA36I4F3</accession>
<feature type="region of interest" description="Disordered" evidence="1">
    <location>
        <begin position="52"/>
        <end position="117"/>
    </location>
</feature>
<dbReference type="AlphaFoldDB" id="A0AA36I4F3"/>
<feature type="transmembrane region" description="Helical" evidence="2">
    <location>
        <begin position="184"/>
        <end position="206"/>
    </location>
</feature>
<organism evidence="3 4">
    <name type="scientific">Effrenium voratum</name>
    <dbReference type="NCBI Taxonomy" id="2562239"/>
    <lineage>
        <taxon>Eukaryota</taxon>
        <taxon>Sar</taxon>
        <taxon>Alveolata</taxon>
        <taxon>Dinophyceae</taxon>
        <taxon>Suessiales</taxon>
        <taxon>Symbiodiniaceae</taxon>
        <taxon>Effrenium</taxon>
    </lineage>
</organism>
<dbReference type="InterPro" id="IPR050818">
    <property type="entry name" value="KCNH_animal-type"/>
</dbReference>
<keyword evidence="4" id="KW-1185">Reference proteome</keyword>
<dbReference type="PANTHER" id="PTHR10217">
    <property type="entry name" value="VOLTAGE AND LIGAND GATED POTASSIUM CHANNEL"/>
    <property type="match status" value="1"/>
</dbReference>
<dbReference type="InterPro" id="IPR018490">
    <property type="entry name" value="cNMP-bd_dom_sf"/>
</dbReference>
<dbReference type="SUPFAM" id="SSF81324">
    <property type="entry name" value="Voltage-gated potassium channels"/>
    <property type="match status" value="1"/>
</dbReference>
<keyword evidence="2" id="KW-0812">Transmembrane</keyword>
<feature type="transmembrane region" description="Helical" evidence="2">
    <location>
        <begin position="382"/>
        <end position="402"/>
    </location>
</feature>
<dbReference type="InterPro" id="IPR014710">
    <property type="entry name" value="RmlC-like_jellyroll"/>
</dbReference>
<dbReference type="EMBL" id="CAUJNA010000724">
    <property type="protein sequence ID" value="CAJ1380557.1"/>
    <property type="molecule type" value="Genomic_DNA"/>
</dbReference>
<dbReference type="GO" id="GO:0042391">
    <property type="term" value="P:regulation of membrane potential"/>
    <property type="evidence" value="ECO:0007669"/>
    <property type="project" value="TreeGrafter"/>
</dbReference>